<dbReference type="InterPro" id="IPR011050">
    <property type="entry name" value="Pectin_lyase_fold/virulence"/>
</dbReference>
<name>A0ABS8G5C4_9ALTE</name>
<accession>A0ABS8G5C4</accession>
<dbReference type="SUPFAM" id="SSF51126">
    <property type="entry name" value="Pectin lyase-like"/>
    <property type="match status" value="1"/>
</dbReference>
<evidence type="ECO:0000313" key="1">
    <source>
        <dbReference type="EMBL" id="MCC2614874.1"/>
    </source>
</evidence>
<reference evidence="1 2" key="1">
    <citation type="submission" date="2021-10" db="EMBL/GenBank/DDBJ databases">
        <title>Draft genome of Aestuariibacter halophilus JC2043.</title>
        <authorList>
            <person name="Emsley S.A."/>
            <person name="Pfannmuller K.M."/>
            <person name="Ushijima B."/>
            <person name="Saw J.H."/>
            <person name="Videau P."/>
        </authorList>
    </citation>
    <scope>NUCLEOTIDE SEQUENCE [LARGE SCALE GENOMIC DNA]</scope>
    <source>
        <strain evidence="1 2">JC2043</strain>
    </source>
</reference>
<gene>
    <name evidence="1" type="ORF">LJ739_01305</name>
</gene>
<organism evidence="1 2">
    <name type="scientific">Fluctibacter halophilus</name>
    <dbReference type="NCBI Taxonomy" id="226011"/>
    <lineage>
        <taxon>Bacteria</taxon>
        <taxon>Pseudomonadati</taxon>
        <taxon>Pseudomonadota</taxon>
        <taxon>Gammaproteobacteria</taxon>
        <taxon>Alteromonadales</taxon>
        <taxon>Alteromonadaceae</taxon>
        <taxon>Fluctibacter</taxon>
    </lineage>
</organism>
<dbReference type="EMBL" id="JAJEWP010000001">
    <property type="protein sequence ID" value="MCC2614874.1"/>
    <property type="molecule type" value="Genomic_DNA"/>
</dbReference>
<evidence type="ECO:0000313" key="2">
    <source>
        <dbReference type="Proteomes" id="UP001520878"/>
    </source>
</evidence>
<dbReference type="InterPro" id="IPR012334">
    <property type="entry name" value="Pectin_lyas_fold"/>
</dbReference>
<dbReference type="Gene3D" id="2.160.20.10">
    <property type="entry name" value="Single-stranded right-handed beta-helix, Pectin lyase-like"/>
    <property type="match status" value="1"/>
</dbReference>
<dbReference type="Proteomes" id="UP001520878">
    <property type="component" value="Unassembled WGS sequence"/>
</dbReference>
<comment type="caution">
    <text evidence="1">The sequence shown here is derived from an EMBL/GenBank/DDBJ whole genome shotgun (WGS) entry which is preliminary data.</text>
</comment>
<sequence>MLKANDVTIIGQPGTRIHGQAYKNKAALVVRGKRTTIRQIECFNIQVKDKNGACVRLIGRDLTLDNVYFHDAEQGLLTGGKPGIVKIINSRFENLGRIGRAHGIYVGGGQLFIQNSHFLSSKDEGHEIKSRAAVTVIERSVIASLSGNDSRLIDIPNGGELRVVDSILQQGPNSENWNLIGYGLEGYKHKDNRITLVGNIVLMDRSSNRFLQIKRDKVEPEIRSNAFIGPVKDRYGGNNLYFDDRDAAQLPDFPFLPALEK</sequence>
<protein>
    <recommendedName>
        <fullName evidence="3">Right handed beta helix domain-containing protein</fullName>
    </recommendedName>
</protein>
<evidence type="ECO:0008006" key="3">
    <source>
        <dbReference type="Google" id="ProtNLM"/>
    </source>
</evidence>
<keyword evidence="2" id="KW-1185">Reference proteome</keyword>
<proteinExistence type="predicted"/>
<dbReference type="RefSeq" id="WP_229156790.1">
    <property type="nucleotide sequence ID" value="NZ_JAJEWP010000001.1"/>
</dbReference>